<keyword evidence="12" id="KW-0206">Cytoskeleton</keyword>
<evidence type="ECO:0000313" key="16">
    <source>
        <dbReference type="Proteomes" id="UP001146793"/>
    </source>
</evidence>
<evidence type="ECO:0000256" key="8">
    <source>
        <dbReference type="ARBA" id="ARBA00022816"/>
    </source>
</evidence>
<dbReference type="AlphaFoldDB" id="A0AAV7YEA6"/>
<evidence type="ECO:0000256" key="3">
    <source>
        <dbReference type="ARBA" id="ARBA00010156"/>
    </source>
</evidence>
<dbReference type="PROSITE" id="PS50878">
    <property type="entry name" value="RT_POL"/>
    <property type="match status" value="1"/>
</dbReference>
<comment type="caution">
    <text evidence="15">The sequence shown here is derived from an EMBL/GenBank/DDBJ whole genome shotgun (WGS) entry which is preliminary data.</text>
</comment>
<organism evidence="15 16">
    <name type="scientific">Anaeramoeba flamelloides</name>
    <dbReference type="NCBI Taxonomy" id="1746091"/>
    <lineage>
        <taxon>Eukaryota</taxon>
        <taxon>Metamonada</taxon>
        <taxon>Anaeramoebidae</taxon>
        <taxon>Anaeramoeba</taxon>
    </lineage>
</organism>
<dbReference type="GO" id="GO:0005868">
    <property type="term" value="C:cytoplasmic dynein complex"/>
    <property type="evidence" value="ECO:0007669"/>
    <property type="project" value="TreeGrafter"/>
</dbReference>
<dbReference type="GO" id="GO:0005634">
    <property type="term" value="C:nucleus"/>
    <property type="evidence" value="ECO:0007669"/>
    <property type="project" value="UniProtKB-SubCell"/>
</dbReference>
<evidence type="ECO:0000256" key="12">
    <source>
        <dbReference type="ARBA" id="ARBA00023212"/>
    </source>
</evidence>
<dbReference type="FunFam" id="3.30.740.10:FF:000005">
    <property type="entry name" value="Dynein light chain"/>
    <property type="match status" value="1"/>
</dbReference>
<evidence type="ECO:0000313" key="15">
    <source>
        <dbReference type="EMBL" id="KAJ3427784.1"/>
    </source>
</evidence>
<dbReference type="Pfam" id="PF01221">
    <property type="entry name" value="Dynein_light"/>
    <property type="match status" value="1"/>
</dbReference>
<accession>A0AAV7YEA6</accession>
<evidence type="ECO:0000256" key="9">
    <source>
        <dbReference type="ARBA" id="ARBA00022927"/>
    </source>
</evidence>
<dbReference type="InterPro" id="IPR019763">
    <property type="entry name" value="Dynein_light_1/2_CS"/>
</dbReference>
<keyword evidence="11" id="KW-0505">Motor protein</keyword>
<reference evidence="15" key="1">
    <citation type="submission" date="2022-08" db="EMBL/GenBank/DDBJ databases">
        <title>Novel sulphate-reducing endosymbionts in the free-living metamonad Anaeramoeba.</title>
        <authorList>
            <person name="Jerlstrom-Hultqvist J."/>
            <person name="Cepicka I."/>
            <person name="Gallot-Lavallee L."/>
            <person name="Salas-Leiva D."/>
            <person name="Curtis B.A."/>
            <person name="Zahonova K."/>
            <person name="Pipaliya S."/>
            <person name="Dacks J."/>
            <person name="Roger A.J."/>
        </authorList>
    </citation>
    <scope>NUCLEOTIDE SEQUENCE</scope>
    <source>
        <strain evidence="15">Busselton2</strain>
    </source>
</reference>
<evidence type="ECO:0000256" key="6">
    <source>
        <dbReference type="ARBA" id="ARBA00022490"/>
    </source>
</evidence>
<dbReference type="InterPro" id="IPR043502">
    <property type="entry name" value="DNA/RNA_pol_sf"/>
</dbReference>
<dbReference type="Gene3D" id="3.30.740.10">
    <property type="entry name" value="Protein Inhibitor Of Neuronal Nitric Oxide Synthase"/>
    <property type="match status" value="1"/>
</dbReference>
<keyword evidence="9" id="KW-0653">Protein transport</keyword>
<dbReference type="InterPro" id="IPR000477">
    <property type="entry name" value="RT_dom"/>
</dbReference>
<evidence type="ECO:0000256" key="13">
    <source>
        <dbReference type="ARBA" id="ARBA00023242"/>
    </source>
</evidence>
<comment type="subcellular location">
    <subcellularLocation>
        <location evidence="2">Cytoplasm</location>
        <location evidence="2">Cytoskeleton</location>
    </subcellularLocation>
    <subcellularLocation>
        <location evidence="1">Nucleus</location>
    </subcellularLocation>
</comment>
<keyword evidence="5" id="KW-0813">Transport</keyword>
<evidence type="ECO:0000256" key="10">
    <source>
        <dbReference type="ARBA" id="ARBA00023017"/>
    </source>
</evidence>
<keyword evidence="7" id="KW-0493">Microtubule</keyword>
<dbReference type="SMART" id="SM01375">
    <property type="entry name" value="Dynein_light"/>
    <property type="match status" value="1"/>
</dbReference>
<protein>
    <recommendedName>
        <fullName evidence="4">Dynein light chain 1, cytoplasmic</fullName>
    </recommendedName>
</protein>
<dbReference type="PROSITE" id="PS01239">
    <property type="entry name" value="DYNEIN_LIGHT_1"/>
    <property type="match status" value="1"/>
</dbReference>
<dbReference type="PANTHER" id="PTHR11886:SF35">
    <property type="entry name" value="DYNEIN LIGHT CHAIN"/>
    <property type="match status" value="1"/>
</dbReference>
<dbReference type="GO" id="GO:0005874">
    <property type="term" value="C:microtubule"/>
    <property type="evidence" value="ECO:0007669"/>
    <property type="project" value="UniProtKB-KW"/>
</dbReference>
<dbReference type="SUPFAM" id="SSF56672">
    <property type="entry name" value="DNA/RNA polymerases"/>
    <property type="match status" value="1"/>
</dbReference>
<dbReference type="InterPro" id="IPR037177">
    <property type="entry name" value="DLC_sf"/>
</dbReference>
<evidence type="ECO:0000256" key="11">
    <source>
        <dbReference type="ARBA" id="ARBA00023175"/>
    </source>
</evidence>
<dbReference type="GO" id="GO:0051028">
    <property type="term" value="P:mRNA transport"/>
    <property type="evidence" value="ECO:0007669"/>
    <property type="project" value="UniProtKB-KW"/>
</dbReference>
<keyword evidence="6" id="KW-0963">Cytoplasm</keyword>
<evidence type="ECO:0000256" key="4">
    <source>
        <dbReference type="ARBA" id="ARBA00015062"/>
    </source>
</evidence>
<keyword evidence="10" id="KW-0243">Dynein</keyword>
<dbReference type="GO" id="GO:0007017">
    <property type="term" value="P:microtubule-based process"/>
    <property type="evidence" value="ECO:0007669"/>
    <property type="project" value="InterPro"/>
</dbReference>
<keyword evidence="8" id="KW-0509">mRNA transport</keyword>
<evidence type="ECO:0000256" key="5">
    <source>
        <dbReference type="ARBA" id="ARBA00022448"/>
    </source>
</evidence>
<sequence length="273" mass="32224">MFGYINHFLIEEIKYLVQMFADDLILIMEGPISEIDKKLIIIFKIIQEFGMNPNTKKTLKSNQLSKIKYLGIWLEKTKHLKKNVEKVKKIDEDIDHFLWNCPFYEKNRKIWIKELIQINKNNKNNIKYFIQNKDSLFILSLVNDKENYDSLLKLLNKNLEIRATSQYLSSNINGINKELSPFQQMTDQRKVVIKAADMPEIQKEVIDLTLQAFNKFTVEKDIASHIKRTLDTRHGPTFHVIVGRSFGSYVTHESKFFIYFYVDQFAVLIFKSG</sequence>
<gene>
    <name evidence="15" type="ORF">M0812_25413</name>
</gene>
<dbReference type="GO" id="GO:0015031">
    <property type="term" value="P:protein transport"/>
    <property type="evidence" value="ECO:0007669"/>
    <property type="project" value="UniProtKB-KW"/>
</dbReference>
<dbReference type="GO" id="GO:0045505">
    <property type="term" value="F:dynein intermediate chain binding"/>
    <property type="evidence" value="ECO:0007669"/>
    <property type="project" value="TreeGrafter"/>
</dbReference>
<dbReference type="EMBL" id="JANTQA010000060">
    <property type="protein sequence ID" value="KAJ3427784.1"/>
    <property type="molecule type" value="Genomic_DNA"/>
</dbReference>
<dbReference type="SUPFAM" id="SSF54648">
    <property type="entry name" value="DLC"/>
    <property type="match status" value="1"/>
</dbReference>
<dbReference type="PANTHER" id="PTHR11886">
    <property type="entry name" value="DYNEIN LIGHT CHAIN"/>
    <property type="match status" value="1"/>
</dbReference>
<evidence type="ECO:0000256" key="2">
    <source>
        <dbReference type="ARBA" id="ARBA00004245"/>
    </source>
</evidence>
<dbReference type="Proteomes" id="UP001146793">
    <property type="component" value="Unassembled WGS sequence"/>
</dbReference>
<evidence type="ECO:0000259" key="14">
    <source>
        <dbReference type="PROSITE" id="PS50878"/>
    </source>
</evidence>
<evidence type="ECO:0000256" key="1">
    <source>
        <dbReference type="ARBA" id="ARBA00004123"/>
    </source>
</evidence>
<proteinExistence type="inferred from homology"/>
<name>A0AAV7YEA6_9EUKA</name>
<evidence type="ECO:0000256" key="7">
    <source>
        <dbReference type="ARBA" id="ARBA00022701"/>
    </source>
</evidence>
<comment type="similarity">
    <text evidence="3">Belongs to the dynein light chain family.</text>
</comment>
<feature type="domain" description="Reverse transcriptase" evidence="14">
    <location>
        <begin position="1"/>
        <end position="74"/>
    </location>
</feature>
<dbReference type="InterPro" id="IPR001372">
    <property type="entry name" value="Dynein_light_chain_typ-1/2"/>
</dbReference>
<dbReference type="CDD" id="cd21452">
    <property type="entry name" value="DLC-like_DYNLL1_DYNLL2"/>
    <property type="match status" value="1"/>
</dbReference>
<keyword evidence="13" id="KW-0539">Nucleus</keyword>